<dbReference type="AlphaFoldDB" id="A0A4C1TXH7"/>
<dbReference type="EMBL" id="BGZK01000101">
    <property type="protein sequence ID" value="GBP18763.1"/>
    <property type="molecule type" value="Genomic_DNA"/>
</dbReference>
<gene>
    <name evidence="1" type="ORF">EVAR_93191_1</name>
</gene>
<evidence type="ECO:0000313" key="2">
    <source>
        <dbReference type="Proteomes" id="UP000299102"/>
    </source>
</evidence>
<proteinExistence type="predicted"/>
<dbReference type="Proteomes" id="UP000299102">
    <property type="component" value="Unassembled WGS sequence"/>
</dbReference>
<keyword evidence="2" id="KW-1185">Reference proteome</keyword>
<evidence type="ECO:0000313" key="1">
    <source>
        <dbReference type="EMBL" id="GBP18763.1"/>
    </source>
</evidence>
<protein>
    <submittedName>
        <fullName evidence="1">Uncharacterized protein</fullName>
    </submittedName>
</protein>
<comment type="caution">
    <text evidence="1">The sequence shown here is derived from an EMBL/GenBank/DDBJ whole genome shotgun (WGS) entry which is preliminary data.</text>
</comment>
<organism evidence="1 2">
    <name type="scientific">Eumeta variegata</name>
    <name type="common">Bagworm moth</name>
    <name type="synonym">Eumeta japonica</name>
    <dbReference type="NCBI Taxonomy" id="151549"/>
    <lineage>
        <taxon>Eukaryota</taxon>
        <taxon>Metazoa</taxon>
        <taxon>Ecdysozoa</taxon>
        <taxon>Arthropoda</taxon>
        <taxon>Hexapoda</taxon>
        <taxon>Insecta</taxon>
        <taxon>Pterygota</taxon>
        <taxon>Neoptera</taxon>
        <taxon>Endopterygota</taxon>
        <taxon>Lepidoptera</taxon>
        <taxon>Glossata</taxon>
        <taxon>Ditrysia</taxon>
        <taxon>Tineoidea</taxon>
        <taxon>Psychidae</taxon>
        <taxon>Oiketicinae</taxon>
        <taxon>Eumeta</taxon>
    </lineage>
</organism>
<name>A0A4C1TXH7_EUMVA</name>
<dbReference type="OrthoDB" id="408743at2759"/>
<reference evidence="1 2" key="1">
    <citation type="journal article" date="2019" name="Commun. Biol.">
        <title>The bagworm genome reveals a unique fibroin gene that provides high tensile strength.</title>
        <authorList>
            <person name="Kono N."/>
            <person name="Nakamura H."/>
            <person name="Ohtoshi R."/>
            <person name="Tomita M."/>
            <person name="Numata K."/>
            <person name="Arakawa K."/>
        </authorList>
    </citation>
    <scope>NUCLEOTIDE SEQUENCE [LARGE SCALE GENOMIC DNA]</scope>
</reference>
<accession>A0A4C1TXH7</accession>
<sequence>MFTRGERACEPVESRWRLKLQRSQECVGGLLGKNRTSDVDGIDGGERIHELFVWRYMVRRCRVEGESYCEVVFPKFFRDKRQSTVARIPAGSTLPSLLIQARTYTPPDIYAPFGVSGLVPFSHCDWLKNARRAITPKRRHHCHDRRIGDPLTLHPRWALKDNLPLHCHLKNLTQGYDCVRYVLSYNQIRTDILIFGDGKPMNLLQRYESRKIMGLQRLLLEPKWNETRKSCEQKRGHVALGAGGGRGRARESHARAWMIGKAHKNNKTLEELFLPFKDLISSTQHPVCLSLFAVPRCTFPANRQVSRDRPLDCHNAHHLPLDPLLFQRITPAPTRGRYRSPLETYAMNDSENIISQINYLHRINDFKLKKKKYFDEAQANLYQVSYLRPRTRTFYNHTQDLMMEPEGKHRNSIMKQRILVVFGLVEIVLRCTLTMNDFQGLMMKPEGSDNVAGSSEAPSSDPEVSSSLTKVSTWLKNFKQNNEGRVFNVWSPHLKYLPFKRMSGERERLRYLGNLAVFSADSAFVRAPERRLRSAGGLGPRGLPAFRADQQIALLILI</sequence>